<keyword evidence="1" id="KW-0677">Repeat</keyword>
<proteinExistence type="predicted"/>
<comment type="caution">
    <text evidence="4">The sequence shown here is derived from an EMBL/GenBank/DDBJ whole genome shotgun (WGS) entry which is preliminary data.</text>
</comment>
<keyword evidence="5" id="KW-1185">Reference proteome</keyword>
<dbReference type="Pfam" id="PF12796">
    <property type="entry name" value="Ank_2"/>
    <property type="match status" value="1"/>
</dbReference>
<dbReference type="InterPro" id="IPR002110">
    <property type="entry name" value="Ankyrin_rpt"/>
</dbReference>
<evidence type="ECO:0000313" key="4">
    <source>
        <dbReference type="EMBL" id="OXU26734.1"/>
    </source>
</evidence>
<dbReference type="InterPro" id="IPR036770">
    <property type="entry name" value="Ankyrin_rpt-contain_sf"/>
</dbReference>
<dbReference type="Proteomes" id="UP000215335">
    <property type="component" value="Unassembled WGS sequence"/>
</dbReference>
<evidence type="ECO:0000313" key="5">
    <source>
        <dbReference type="Proteomes" id="UP000215335"/>
    </source>
</evidence>
<dbReference type="EMBL" id="NNAY01000742">
    <property type="protein sequence ID" value="OXU26734.1"/>
    <property type="molecule type" value="Genomic_DNA"/>
</dbReference>
<feature type="repeat" description="ANK" evidence="3">
    <location>
        <begin position="127"/>
        <end position="159"/>
    </location>
</feature>
<dbReference type="STRING" id="543379.A0A232F799"/>
<protein>
    <submittedName>
        <fullName evidence="4">Uncharacterized protein</fullName>
    </submittedName>
</protein>
<dbReference type="PANTHER" id="PTHR24189">
    <property type="entry name" value="MYOTROPHIN"/>
    <property type="match status" value="1"/>
</dbReference>
<sequence length="181" mass="20935">MLKLRASNRRRTERVLPDRVHPNEYHLIHVAASQGDMQMLSKRFYTPWNFIKSKLHFYAEAIIWPVFQLLEISFCYVKLHLNQGANVNAQVNKSGHFPLFFAVVHKPAVLRSLLENGAKIDQKTTLESRTALHEACRNADEECIKILISAGADMLIHDNNVYTPFVYLTNRRNTDIDCQKN</sequence>
<evidence type="ECO:0000256" key="2">
    <source>
        <dbReference type="ARBA" id="ARBA00023043"/>
    </source>
</evidence>
<dbReference type="AlphaFoldDB" id="A0A232F799"/>
<dbReference type="InterPro" id="IPR050745">
    <property type="entry name" value="Multifunctional_regulatory"/>
</dbReference>
<dbReference type="PROSITE" id="PS50297">
    <property type="entry name" value="ANK_REP_REGION"/>
    <property type="match status" value="1"/>
</dbReference>
<keyword evidence="2 3" id="KW-0040">ANK repeat</keyword>
<dbReference type="PROSITE" id="PS50088">
    <property type="entry name" value="ANK_REPEAT"/>
    <property type="match status" value="1"/>
</dbReference>
<gene>
    <name evidence="4" type="ORF">TSAR_013199</name>
</gene>
<evidence type="ECO:0000256" key="3">
    <source>
        <dbReference type="PROSITE-ProRule" id="PRU00023"/>
    </source>
</evidence>
<name>A0A232F799_9HYME</name>
<dbReference type="PANTHER" id="PTHR24189:SF50">
    <property type="entry name" value="ANKYRIN REPEAT AND SOCS BOX PROTEIN 2"/>
    <property type="match status" value="1"/>
</dbReference>
<dbReference type="Gene3D" id="1.25.40.20">
    <property type="entry name" value="Ankyrin repeat-containing domain"/>
    <property type="match status" value="1"/>
</dbReference>
<organism evidence="4 5">
    <name type="scientific">Trichomalopsis sarcophagae</name>
    <dbReference type="NCBI Taxonomy" id="543379"/>
    <lineage>
        <taxon>Eukaryota</taxon>
        <taxon>Metazoa</taxon>
        <taxon>Ecdysozoa</taxon>
        <taxon>Arthropoda</taxon>
        <taxon>Hexapoda</taxon>
        <taxon>Insecta</taxon>
        <taxon>Pterygota</taxon>
        <taxon>Neoptera</taxon>
        <taxon>Endopterygota</taxon>
        <taxon>Hymenoptera</taxon>
        <taxon>Apocrita</taxon>
        <taxon>Proctotrupomorpha</taxon>
        <taxon>Chalcidoidea</taxon>
        <taxon>Pteromalidae</taxon>
        <taxon>Pteromalinae</taxon>
        <taxon>Trichomalopsis</taxon>
    </lineage>
</organism>
<dbReference type="SUPFAM" id="SSF48403">
    <property type="entry name" value="Ankyrin repeat"/>
    <property type="match status" value="1"/>
</dbReference>
<dbReference type="SMART" id="SM00248">
    <property type="entry name" value="ANK"/>
    <property type="match status" value="2"/>
</dbReference>
<reference evidence="4 5" key="1">
    <citation type="journal article" date="2017" name="Curr. Biol.">
        <title>The Evolution of Venom by Co-option of Single-Copy Genes.</title>
        <authorList>
            <person name="Martinson E.O."/>
            <person name="Mrinalini"/>
            <person name="Kelkar Y.D."/>
            <person name="Chang C.H."/>
            <person name="Werren J.H."/>
        </authorList>
    </citation>
    <scope>NUCLEOTIDE SEQUENCE [LARGE SCALE GENOMIC DNA]</scope>
    <source>
        <strain evidence="4 5">Alberta</strain>
        <tissue evidence="4">Whole body</tissue>
    </source>
</reference>
<evidence type="ECO:0000256" key="1">
    <source>
        <dbReference type="ARBA" id="ARBA00022737"/>
    </source>
</evidence>
<accession>A0A232F799</accession>